<dbReference type="Proteomes" id="UP000319424">
    <property type="component" value="Unassembled WGS sequence"/>
</dbReference>
<dbReference type="EMBL" id="VJXW01000007">
    <property type="protein sequence ID" value="TRW26261.1"/>
    <property type="molecule type" value="Genomic_DNA"/>
</dbReference>
<keyword evidence="3 6" id="KW-0815">Transposition</keyword>
<dbReference type="GO" id="GO:0003677">
    <property type="term" value="F:DNA binding"/>
    <property type="evidence" value="ECO:0007669"/>
    <property type="project" value="UniProtKB-UniRule"/>
</dbReference>
<evidence type="ECO:0000256" key="2">
    <source>
        <dbReference type="ARBA" id="ARBA00010961"/>
    </source>
</evidence>
<comment type="similarity">
    <text evidence="2 6">Belongs to the transposase mutator family.</text>
</comment>
<evidence type="ECO:0000256" key="5">
    <source>
        <dbReference type="ARBA" id="ARBA00023172"/>
    </source>
</evidence>
<reference evidence="7 8" key="1">
    <citation type="submission" date="2019-07" db="EMBL/GenBank/DDBJ databases">
        <title>Criibacterium bergeronii gen. nov., sp. nov. isolated from human clinical samples.</title>
        <authorList>
            <person name="Maheux A.F."/>
            <person name="Boudreau D.K."/>
            <person name="Berube E."/>
            <person name="Brodeur S."/>
            <person name="Bernard K.A."/>
            <person name="Abed J.Y."/>
            <person name="Ducrey E."/>
            <person name="Guay E.F."/>
            <person name="Raymond F."/>
            <person name="Corbeil J."/>
            <person name="Domingo M.-C."/>
            <person name="Roy P.H."/>
            <person name="Boissinot M."/>
            <person name="Tocheva E.I."/>
            <person name="Omar R.F."/>
        </authorList>
    </citation>
    <scope>NUCLEOTIDE SEQUENCE [LARGE SCALE GENOMIC DNA]</scope>
    <source>
        <strain evidence="7 8">CCRI-24246</strain>
    </source>
</reference>
<gene>
    <name evidence="7" type="ORF">FL857_06130</name>
</gene>
<dbReference type="GO" id="GO:0006313">
    <property type="term" value="P:DNA transposition"/>
    <property type="evidence" value="ECO:0007669"/>
    <property type="project" value="UniProtKB-UniRule"/>
</dbReference>
<dbReference type="OrthoDB" id="9779930at2"/>
<evidence type="ECO:0000256" key="6">
    <source>
        <dbReference type="RuleBase" id="RU365089"/>
    </source>
</evidence>
<protein>
    <recommendedName>
        <fullName evidence="6">Mutator family transposase</fullName>
    </recommendedName>
</protein>
<dbReference type="PANTHER" id="PTHR33217:SF7">
    <property type="entry name" value="TRANSPOSASE FOR INSERTION SEQUENCE ELEMENT IS1081"/>
    <property type="match status" value="1"/>
</dbReference>
<comment type="function">
    <text evidence="1 6">Required for the transposition of the insertion element.</text>
</comment>
<keyword evidence="4 6" id="KW-0238">DNA-binding</keyword>
<keyword evidence="5 6" id="KW-0233">DNA recombination</keyword>
<dbReference type="InterPro" id="IPR001207">
    <property type="entry name" value="Transposase_mutator"/>
</dbReference>
<comment type="caution">
    <text evidence="7">The sequence shown here is derived from an EMBL/GenBank/DDBJ whole genome shotgun (WGS) entry which is preliminary data.</text>
</comment>
<dbReference type="PANTHER" id="PTHR33217">
    <property type="entry name" value="TRANSPOSASE FOR INSERTION SEQUENCE ELEMENT IS1081"/>
    <property type="match status" value="1"/>
</dbReference>
<dbReference type="Pfam" id="PF00872">
    <property type="entry name" value="Transposase_mut"/>
    <property type="match status" value="1"/>
</dbReference>
<organism evidence="7 8">
    <name type="scientific">Criibacterium bergeronii</name>
    <dbReference type="NCBI Taxonomy" id="1871336"/>
    <lineage>
        <taxon>Bacteria</taxon>
        <taxon>Bacillati</taxon>
        <taxon>Bacillota</taxon>
        <taxon>Clostridia</taxon>
        <taxon>Peptostreptococcales</taxon>
        <taxon>Filifactoraceae</taxon>
        <taxon>Criibacterium</taxon>
    </lineage>
</organism>
<accession>A0A552V739</accession>
<dbReference type="GO" id="GO:0004803">
    <property type="term" value="F:transposase activity"/>
    <property type="evidence" value="ECO:0007669"/>
    <property type="project" value="UniProtKB-UniRule"/>
</dbReference>
<keyword evidence="6" id="KW-0814">Transposable element</keyword>
<proteinExistence type="inferred from homology"/>
<dbReference type="AlphaFoldDB" id="A0A552V739"/>
<sequence length="125" mass="14741">MEVLMTNFNTELITALSQGINIDEIFRKQLEEAMNLLLETQTTAFLGYEPYDVSAYKNGNSRNGYYHRTFKSEFGELNLNIPRDRQGTFSQKTIYFYKKFKRVYTKNLTLPLKSKKLKNLTNYII</sequence>
<evidence type="ECO:0000256" key="1">
    <source>
        <dbReference type="ARBA" id="ARBA00002190"/>
    </source>
</evidence>
<evidence type="ECO:0000313" key="8">
    <source>
        <dbReference type="Proteomes" id="UP000319424"/>
    </source>
</evidence>
<evidence type="ECO:0000313" key="7">
    <source>
        <dbReference type="EMBL" id="TRW26261.1"/>
    </source>
</evidence>
<name>A0A552V739_9FIRM</name>
<evidence type="ECO:0000256" key="4">
    <source>
        <dbReference type="ARBA" id="ARBA00023125"/>
    </source>
</evidence>
<evidence type="ECO:0000256" key="3">
    <source>
        <dbReference type="ARBA" id="ARBA00022578"/>
    </source>
</evidence>